<protein>
    <submittedName>
        <fullName evidence="3">LysM peptidoglycan-binding domain-containing protein</fullName>
    </submittedName>
</protein>
<feature type="transmembrane region" description="Helical" evidence="1">
    <location>
        <begin position="70"/>
        <end position="90"/>
    </location>
</feature>
<reference evidence="4" key="1">
    <citation type="journal article" date="2019" name="Int. J. Syst. Evol. Microbiol.">
        <title>The Global Catalogue of Microorganisms (GCM) 10K type strain sequencing project: providing services to taxonomists for standard genome sequencing and annotation.</title>
        <authorList>
            <consortium name="The Broad Institute Genomics Platform"/>
            <consortium name="The Broad Institute Genome Sequencing Center for Infectious Disease"/>
            <person name="Wu L."/>
            <person name="Ma J."/>
        </authorList>
    </citation>
    <scope>NUCLEOTIDE SEQUENCE [LARGE SCALE GENOMIC DNA]</scope>
    <source>
        <strain evidence="4">CCUG 54520</strain>
    </source>
</reference>
<keyword evidence="4" id="KW-1185">Reference proteome</keyword>
<dbReference type="Pfam" id="PF01476">
    <property type="entry name" value="LysM"/>
    <property type="match status" value="1"/>
</dbReference>
<evidence type="ECO:0000313" key="4">
    <source>
        <dbReference type="Proteomes" id="UP001595914"/>
    </source>
</evidence>
<keyword evidence="1" id="KW-0472">Membrane</keyword>
<name>A0ABV9FRG4_9NOCA</name>
<keyword evidence="1" id="KW-0812">Transmembrane</keyword>
<sequence>MSVTVDGSGAFREHRGLAQRGLDRRRVERRGRARIDSRSRPAGFVSYGRARVPVSAAPHRAARDGAGLSAMLLGVLGSAFAVVVLVGLGWSGPQSLPTETAVVQVRGGESLGQLAARVAPAAPVGRMVTRIVELNGLAGVGVQAGQSLVVPVDSVG</sequence>
<accession>A0ABV9FRG4</accession>
<dbReference type="RefSeq" id="WP_378414419.1">
    <property type="nucleotide sequence ID" value="NZ_JBHSFO010000002.1"/>
</dbReference>
<evidence type="ECO:0000313" key="3">
    <source>
        <dbReference type="EMBL" id="MFC4602874.1"/>
    </source>
</evidence>
<proteinExistence type="predicted"/>
<evidence type="ECO:0000256" key="1">
    <source>
        <dbReference type="SAM" id="Phobius"/>
    </source>
</evidence>
<comment type="caution">
    <text evidence="3">The sequence shown here is derived from an EMBL/GenBank/DDBJ whole genome shotgun (WGS) entry which is preliminary data.</text>
</comment>
<dbReference type="InterPro" id="IPR018392">
    <property type="entry name" value="LysM"/>
</dbReference>
<keyword evidence="1" id="KW-1133">Transmembrane helix</keyword>
<organism evidence="3 4">
    <name type="scientific">Rhodococcus kronopolitis</name>
    <dbReference type="NCBI Taxonomy" id="1460226"/>
    <lineage>
        <taxon>Bacteria</taxon>
        <taxon>Bacillati</taxon>
        <taxon>Actinomycetota</taxon>
        <taxon>Actinomycetes</taxon>
        <taxon>Mycobacteriales</taxon>
        <taxon>Nocardiaceae</taxon>
        <taxon>Rhodococcus</taxon>
    </lineage>
</organism>
<evidence type="ECO:0000259" key="2">
    <source>
        <dbReference type="Pfam" id="PF01476"/>
    </source>
</evidence>
<feature type="domain" description="LysM" evidence="2">
    <location>
        <begin position="104"/>
        <end position="151"/>
    </location>
</feature>
<dbReference type="EMBL" id="JBHSFO010000002">
    <property type="protein sequence ID" value="MFC4602874.1"/>
    <property type="molecule type" value="Genomic_DNA"/>
</dbReference>
<gene>
    <name evidence="3" type="ORF">ACFO6S_04150</name>
</gene>
<dbReference type="Proteomes" id="UP001595914">
    <property type="component" value="Unassembled WGS sequence"/>
</dbReference>